<dbReference type="EMBL" id="JADIMV010000133">
    <property type="protein sequence ID" value="MBO8440522.1"/>
    <property type="molecule type" value="Genomic_DNA"/>
</dbReference>
<evidence type="ECO:0000313" key="5">
    <source>
        <dbReference type="Proteomes" id="UP000712007"/>
    </source>
</evidence>
<comment type="caution">
    <text evidence="4">The sequence shown here is derived from an EMBL/GenBank/DDBJ whole genome shotgun (WGS) entry which is preliminary data.</text>
</comment>
<feature type="domain" description="LTD" evidence="3">
    <location>
        <begin position="277"/>
        <end position="394"/>
    </location>
</feature>
<accession>A0A940IFD4</accession>
<dbReference type="PROSITE" id="PS51841">
    <property type="entry name" value="LTD"/>
    <property type="match status" value="2"/>
</dbReference>
<evidence type="ECO:0000259" key="3">
    <source>
        <dbReference type="PROSITE" id="PS51841"/>
    </source>
</evidence>
<organism evidence="4 5">
    <name type="scientific">Candidatus Aphodosoma intestinipullorum</name>
    <dbReference type="NCBI Taxonomy" id="2840674"/>
    <lineage>
        <taxon>Bacteria</taxon>
        <taxon>Pseudomonadati</taxon>
        <taxon>Bacteroidota</taxon>
        <taxon>Bacteroidia</taxon>
        <taxon>Bacteroidales</taxon>
        <taxon>Candidatus Aphodosoma</taxon>
    </lineage>
</organism>
<feature type="domain" description="LTD" evidence="3">
    <location>
        <begin position="533"/>
        <end position="670"/>
    </location>
</feature>
<feature type="region of interest" description="Disordered" evidence="2">
    <location>
        <begin position="258"/>
        <end position="281"/>
    </location>
</feature>
<proteinExistence type="predicted"/>
<reference evidence="4" key="2">
    <citation type="journal article" date="2021" name="PeerJ">
        <title>Extensive microbial diversity within the chicken gut microbiome revealed by metagenomics and culture.</title>
        <authorList>
            <person name="Gilroy R."/>
            <person name="Ravi A."/>
            <person name="Getino M."/>
            <person name="Pursley I."/>
            <person name="Horton D.L."/>
            <person name="Alikhan N.F."/>
            <person name="Baker D."/>
            <person name="Gharbi K."/>
            <person name="Hall N."/>
            <person name="Watson M."/>
            <person name="Adriaenssens E.M."/>
            <person name="Foster-Nyarko E."/>
            <person name="Jarju S."/>
            <person name="Secka A."/>
            <person name="Antonio M."/>
            <person name="Oren A."/>
            <person name="Chaudhuri R.R."/>
            <person name="La Ragione R."/>
            <person name="Hildebrand F."/>
            <person name="Pallen M.J."/>
        </authorList>
    </citation>
    <scope>NUCLEOTIDE SEQUENCE</scope>
    <source>
        <strain evidence="4">3924</strain>
    </source>
</reference>
<protein>
    <submittedName>
        <fullName evidence="4">Lamin tail domain-containing protein</fullName>
    </submittedName>
</protein>
<dbReference type="Gene3D" id="2.60.40.1220">
    <property type="match status" value="1"/>
</dbReference>
<evidence type="ECO:0000256" key="1">
    <source>
        <dbReference type="ARBA" id="ARBA00022729"/>
    </source>
</evidence>
<evidence type="ECO:0000313" key="4">
    <source>
        <dbReference type="EMBL" id="MBO8440522.1"/>
    </source>
</evidence>
<dbReference type="InterPro" id="IPR036415">
    <property type="entry name" value="Lamin_tail_dom_sf"/>
</dbReference>
<dbReference type="InterPro" id="IPR014755">
    <property type="entry name" value="Cu-Rt/internalin_Ig-like"/>
</dbReference>
<dbReference type="Proteomes" id="UP000712007">
    <property type="component" value="Unassembled WGS sequence"/>
</dbReference>
<reference evidence="4" key="1">
    <citation type="submission" date="2020-10" db="EMBL/GenBank/DDBJ databases">
        <authorList>
            <person name="Gilroy R."/>
        </authorList>
    </citation>
    <scope>NUCLEOTIDE SEQUENCE</scope>
    <source>
        <strain evidence="4">3924</strain>
    </source>
</reference>
<dbReference type="SUPFAM" id="SSF74853">
    <property type="entry name" value="Lamin A/C globular tail domain"/>
    <property type="match status" value="1"/>
</dbReference>
<sequence>MGKIFNVGHKSGWHIRPLLVEYILKVVRIGAVTITLFPRPTRAGLCHVVPLCAVLLSLAFPCTLYAQYSDDFSDGEWQDRWELHTGRFRYDPSLGELLYDAPETNGASLVHASAALDSAVWEIELRYGTTDDGSNFFRFYLASVSSLFTTGEEAFYAQCADVSGRVSLAYQNDGEERVLLMTEPVKSGDDGITSLKIRVERECDGRWSLLCDAGGVHYDGGTAVFPSTFASVASGFRVRMGAESQYLIAVKSVSVEGKARCGGDDEPDGEEDRPDGAGSSPHRHGVVFTEIMADPSPAVALPEVEYVEVYNRSDSVTDLSGYLLFVGDNYGTVQRGMLLPGEYAILCAAADSSAMSAYGKVLPVKNFRALINEGRVTYLADAEGNVVTWFDYSDEWYGRDRFKRDGGWSLERHDVDNLRCDSTLWSPSVDLSGGTPGRPNSVARLQPDTLPAHLLSVGIPADTLIVLLYDKELDASSGPQIEAEGLTVTDVYTEEPKRNSINVVLQEPMDEGEVYTLSVSGVRDVSGLAVADTVVRVAVPSVPEAYDVVINEVMPRPAAGAPKYIELYNRSGKVVDLSDLYLARYDDDGYLSDYYAITSQPSLMFPCQYAVLTPDVSSLRVHHNVCDSALCVQTDVPLAAADGDFALILRNGTVIDALAYSEDWHHPWIDSTEGVALERIDTERFDESGENWRSAASSAGYATPGCPNSHSVTQQDAADGADKLFWLTREAFTPDNDGFEDMLEICYALPRDGYLCSVSVYSPNGERIGMVSERGLLLASGRIVWDGTVDGRLLAVGIYVLLVEAVHPDGDMVSRKLVAVLSAR</sequence>
<keyword evidence="1" id="KW-0732">Signal</keyword>
<name>A0A940IFD4_9BACT</name>
<feature type="compositionally biased region" description="Acidic residues" evidence="2">
    <location>
        <begin position="264"/>
        <end position="273"/>
    </location>
</feature>
<gene>
    <name evidence="4" type="ORF">IAC51_07715</name>
</gene>
<dbReference type="InterPro" id="IPR001322">
    <property type="entry name" value="Lamin_tail_dom"/>
</dbReference>
<evidence type="ECO:0000256" key="2">
    <source>
        <dbReference type="SAM" id="MobiDB-lite"/>
    </source>
</evidence>
<dbReference type="Pfam" id="PF00932">
    <property type="entry name" value="LTD"/>
    <property type="match status" value="2"/>
</dbReference>
<dbReference type="AlphaFoldDB" id="A0A940IFD4"/>